<reference evidence="2" key="1">
    <citation type="submission" date="2021-02" db="EMBL/GenBank/DDBJ databases">
        <authorList>
            <person name="Nowell W R."/>
        </authorList>
    </citation>
    <scope>NUCLEOTIDE SEQUENCE</scope>
</reference>
<dbReference type="PANTHER" id="PTHR16442">
    <property type="entry name" value="RING FINGER PROTEIN 17"/>
    <property type="match status" value="1"/>
</dbReference>
<dbReference type="PANTHER" id="PTHR16442:SF1">
    <property type="entry name" value="RING FINGER PROTEIN 17"/>
    <property type="match status" value="1"/>
</dbReference>
<dbReference type="SUPFAM" id="SSF63748">
    <property type="entry name" value="Tudor/PWWP/MBT"/>
    <property type="match status" value="1"/>
</dbReference>
<comment type="caution">
    <text evidence="2">The sequence shown here is derived from an EMBL/GenBank/DDBJ whole genome shotgun (WGS) entry which is preliminary data.</text>
</comment>
<dbReference type="Proteomes" id="UP000663844">
    <property type="component" value="Unassembled WGS sequence"/>
</dbReference>
<evidence type="ECO:0000259" key="1">
    <source>
        <dbReference type="Pfam" id="PF00567"/>
    </source>
</evidence>
<evidence type="ECO:0000313" key="3">
    <source>
        <dbReference type="Proteomes" id="UP000663844"/>
    </source>
</evidence>
<name>A0A820EEE5_9BILA</name>
<dbReference type="Gene3D" id="2.30.30.140">
    <property type="match status" value="1"/>
</dbReference>
<dbReference type="Pfam" id="PF00567">
    <property type="entry name" value="TUDOR"/>
    <property type="match status" value="1"/>
</dbReference>
<dbReference type="InterPro" id="IPR035437">
    <property type="entry name" value="SNase_OB-fold_sf"/>
</dbReference>
<dbReference type="Gene3D" id="2.40.50.90">
    <property type="match status" value="1"/>
</dbReference>
<feature type="non-terminal residue" evidence="2">
    <location>
        <position position="1"/>
    </location>
</feature>
<gene>
    <name evidence="2" type="ORF">OXD698_LOCUS43241</name>
</gene>
<accession>A0A820EEE5</accession>
<proteinExistence type="predicted"/>
<dbReference type="EMBL" id="CAJOAZ010012115">
    <property type="protein sequence ID" value="CAF4247354.1"/>
    <property type="molecule type" value="Genomic_DNA"/>
</dbReference>
<dbReference type="AlphaFoldDB" id="A0A820EEE5"/>
<sequence>HRQSSPIISQTKPYFKSNIDAKEQVLLSPKNNQLKNFDYAKQNIVYNRFSYDFYIPDHLLKQIHKCVVISVLNPHCFTIQLQQDIVEFDKFQKEINDFYNKLNDKQYYIKSEQIRINLCVICCDTKSTDENKIWNRSQILDFDSSDNTVNLFYVDLGTWEEYVPINRLRHITDRFQQHQVFSLTCRLAHIIPLNNDNDYLTWTDEATNQFTAVIDQIVPEIEFLSFTSNGCIQTNLFVINSDQPVCVNDYMIHIKKAKSTINTTITNMIEDDGQNSIQV</sequence>
<feature type="domain" description="Tudor" evidence="1">
    <location>
        <begin position="63"/>
        <end position="189"/>
    </location>
</feature>
<dbReference type="InterPro" id="IPR002999">
    <property type="entry name" value="Tudor"/>
</dbReference>
<organism evidence="2 3">
    <name type="scientific">Adineta steineri</name>
    <dbReference type="NCBI Taxonomy" id="433720"/>
    <lineage>
        <taxon>Eukaryota</taxon>
        <taxon>Metazoa</taxon>
        <taxon>Spiralia</taxon>
        <taxon>Gnathifera</taxon>
        <taxon>Rotifera</taxon>
        <taxon>Eurotatoria</taxon>
        <taxon>Bdelloidea</taxon>
        <taxon>Adinetida</taxon>
        <taxon>Adinetidae</taxon>
        <taxon>Adineta</taxon>
    </lineage>
</organism>
<protein>
    <recommendedName>
        <fullName evidence="1">Tudor domain-containing protein</fullName>
    </recommendedName>
</protein>
<evidence type="ECO:0000313" key="2">
    <source>
        <dbReference type="EMBL" id="CAF4247354.1"/>
    </source>
</evidence>